<evidence type="ECO:0000256" key="2">
    <source>
        <dbReference type="ARBA" id="ARBA00022448"/>
    </source>
</evidence>
<evidence type="ECO:0000256" key="7">
    <source>
        <dbReference type="ARBA" id="ARBA00023136"/>
    </source>
</evidence>
<gene>
    <name evidence="9" type="ORF">AE618_16145</name>
</gene>
<dbReference type="EMBL" id="LGSZ01000047">
    <property type="protein sequence ID" value="KPH80108.1"/>
    <property type="molecule type" value="Genomic_DNA"/>
</dbReference>
<dbReference type="PATRIC" id="fig|1526658.3.peg.4604"/>
<evidence type="ECO:0000256" key="5">
    <source>
        <dbReference type="ARBA" id="ARBA00022692"/>
    </source>
</evidence>
<evidence type="ECO:0000256" key="6">
    <source>
        <dbReference type="ARBA" id="ARBA00022989"/>
    </source>
</evidence>
<keyword evidence="3" id="KW-1003">Cell membrane</keyword>
<reference evidence="9 10" key="1">
    <citation type="submission" date="2015-07" db="EMBL/GenBank/DDBJ databases">
        <title>Whole genome sequencing of Bosea vaviloviae isolated from cave pool.</title>
        <authorList>
            <person name="Tan N.E.H."/>
            <person name="Lee Y.P."/>
            <person name="Gan H.M."/>
            <person name="Barton H."/>
            <person name="Savka M.A."/>
        </authorList>
    </citation>
    <scope>NUCLEOTIDE SEQUENCE [LARGE SCALE GENOMIC DNA]</scope>
    <source>
        <strain evidence="9 10">SD260</strain>
    </source>
</reference>
<dbReference type="AlphaFoldDB" id="A0A0N1N3Q6"/>
<dbReference type="InterPro" id="IPR007272">
    <property type="entry name" value="Sulf_transp_TsuA/YedE"/>
</dbReference>
<keyword evidence="6" id="KW-1133">Transmembrane helix</keyword>
<organism evidence="9 10">
    <name type="scientific">Bosea vaviloviae</name>
    <dbReference type="NCBI Taxonomy" id="1526658"/>
    <lineage>
        <taxon>Bacteria</taxon>
        <taxon>Pseudomonadati</taxon>
        <taxon>Pseudomonadota</taxon>
        <taxon>Alphaproteobacteria</taxon>
        <taxon>Hyphomicrobiales</taxon>
        <taxon>Boseaceae</taxon>
        <taxon>Bosea</taxon>
    </lineage>
</organism>
<proteinExistence type="inferred from homology"/>
<evidence type="ECO:0000256" key="4">
    <source>
        <dbReference type="ARBA" id="ARBA00022519"/>
    </source>
</evidence>
<dbReference type="Proteomes" id="UP000037822">
    <property type="component" value="Unassembled WGS sequence"/>
</dbReference>
<name>A0A0N1N3Q6_9HYPH</name>
<comment type="subcellular location">
    <subcellularLocation>
        <location evidence="1">Cell inner membrane</location>
        <topology evidence="1">Multi-pass membrane protein</topology>
    </subcellularLocation>
</comment>
<dbReference type="GO" id="GO:0005886">
    <property type="term" value="C:plasma membrane"/>
    <property type="evidence" value="ECO:0007669"/>
    <property type="project" value="UniProtKB-SubCell"/>
</dbReference>
<keyword evidence="2" id="KW-0813">Transport</keyword>
<keyword evidence="10" id="KW-1185">Reference proteome</keyword>
<accession>A0A0N1N3Q6</accession>
<dbReference type="PANTHER" id="PTHR30574">
    <property type="entry name" value="INNER MEMBRANE PROTEIN YEDE"/>
    <property type="match status" value="1"/>
</dbReference>
<evidence type="ECO:0000256" key="3">
    <source>
        <dbReference type="ARBA" id="ARBA00022475"/>
    </source>
</evidence>
<keyword evidence="7" id="KW-0472">Membrane</keyword>
<keyword evidence="4" id="KW-0997">Cell inner membrane</keyword>
<comment type="similarity">
    <text evidence="8">Belongs to the TsuA/YedE (TC 9.B.102) family.</text>
</comment>
<keyword evidence="5" id="KW-0812">Transmembrane</keyword>
<comment type="caution">
    <text evidence="9">The sequence shown here is derived from an EMBL/GenBank/DDBJ whole genome shotgun (WGS) entry which is preliminary data.</text>
</comment>
<protein>
    <submittedName>
        <fullName evidence="9">Uncharacterized protein</fullName>
    </submittedName>
</protein>
<dbReference type="Pfam" id="PF04143">
    <property type="entry name" value="Sulf_transp"/>
    <property type="match status" value="1"/>
</dbReference>
<evidence type="ECO:0000313" key="10">
    <source>
        <dbReference type="Proteomes" id="UP000037822"/>
    </source>
</evidence>
<evidence type="ECO:0000256" key="1">
    <source>
        <dbReference type="ARBA" id="ARBA00004429"/>
    </source>
</evidence>
<sequence length="367" mass="37702">MVAAIAIAAVAALSIDHATSWRLPVLALVGGGLGFVLFQATFGFAGSFRAALERRDFSGFRAQAIALALTSCVFFPLLAGGQLFGLPLSGFVTPIGVSFVVGAILFGVGMQIGGGCASGTLFGLGGGNARLLMTLAFFVLGSAVGAAHLGFWWALPAFQTGTSQDVLGWPLALAIHLMIFMAIIRLVPASRTDARALSWRSLFREPWPLAWGAIGLALLNILTMALVGRPWGETAGFTLWGSKLAAVVGFDPASWPYWQGNAGPLATSVFADATSVMDFAMIAGSAAAAGLSGRFAARSGGSGRAWLGAAVGGFLMGYGARLSDGCNIGAYFSALASGSLSGWVWIAAAFLGSALGLKLRGAFHLDR</sequence>
<evidence type="ECO:0000313" key="9">
    <source>
        <dbReference type="EMBL" id="KPH80108.1"/>
    </source>
</evidence>
<dbReference type="PANTHER" id="PTHR30574:SF1">
    <property type="entry name" value="SULPHUR TRANSPORT DOMAIN-CONTAINING PROTEIN"/>
    <property type="match status" value="1"/>
</dbReference>
<evidence type="ECO:0000256" key="8">
    <source>
        <dbReference type="ARBA" id="ARBA00035655"/>
    </source>
</evidence>